<dbReference type="AlphaFoldDB" id="A0AA38MPZ3"/>
<feature type="transmembrane region" description="Helical" evidence="1">
    <location>
        <begin position="261"/>
        <end position="281"/>
    </location>
</feature>
<evidence type="ECO:0000313" key="4">
    <source>
        <dbReference type="EMBL" id="KAJ3663712.1"/>
    </source>
</evidence>
<organism evidence="4 5">
    <name type="scientific">Zophobas morio</name>
    <dbReference type="NCBI Taxonomy" id="2755281"/>
    <lineage>
        <taxon>Eukaryota</taxon>
        <taxon>Metazoa</taxon>
        <taxon>Ecdysozoa</taxon>
        <taxon>Arthropoda</taxon>
        <taxon>Hexapoda</taxon>
        <taxon>Insecta</taxon>
        <taxon>Pterygota</taxon>
        <taxon>Neoptera</taxon>
        <taxon>Endopterygota</taxon>
        <taxon>Coleoptera</taxon>
        <taxon>Polyphaga</taxon>
        <taxon>Cucujiformia</taxon>
        <taxon>Tenebrionidae</taxon>
        <taxon>Zophobas</taxon>
    </lineage>
</organism>
<dbReference type="EMBL" id="JALNTZ010000002">
    <property type="protein sequence ID" value="KAJ3663712.1"/>
    <property type="molecule type" value="Genomic_DNA"/>
</dbReference>
<sequence length="283" mass="31620">MYTPQTLILAATLLITADCATPNVSLVVPPAVKISDTATLDCKLEPFKGTLHEVKWFKDGTIIFQYKPAEVPPGQSFNVPGINLDLDKSNSSRIVLSNVCPNASGLYGCEISTKEPFFRSTLHTAFMFVVDVPEEPPTVKYRQVNANIRAECASPPSNPPINITWVVNEGKTYRGSDTHISTHINATRNHPQVTLSILELFYRDAYKYGMAHVRCVAKLFDLYHKEAEFVAFDVETFTLPGQKKLVVYPASKEPVPLEKHFVIYFLLVVVVVGALYGYVWYKS</sequence>
<dbReference type="PANTHER" id="PTHR21261">
    <property type="entry name" value="BEAT PROTEIN"/>
    <property type="match status" value="1"/>
</dbReference>
<feature type="chain" id="PRO_5041351976" description="Ig-like domain-containing protein" evidence="2">
    <location>
        <begin position="20"/>
        <end position="283"/>
    </location>
</feature>
<feature type="domain" description="Ig-like" evidence="3">
    <location>
        <begin position="22"/>
        <end position="112"/>
    </location>
</feature>
<evidence type="ECO:0000259" key="3">
    <source>
        <dbReference type="PROSITE" id="PS50835"/>
    </source>
</evidence>
<dbReference type="InterPro" id="IPR007110">
    <property type="entry name" value="Ig-like_dom"/>
</dbReference>
<evidence type="ECO:0000256" key="2">
    <source>
        <dbReference type="SAM" id="SignalP"/>
    </source>
</evidence>
<keyword evidence="1" id="KW-0472">Membrane</keyword>
<dbReference type="Proteomes" id="UP001168821">
    <property type="component" value="Unassembled WGS sequence"/>
</dbReference>
<evidence type="ECO:0000256" key="1">
    <source>
        <dbReference type="SAM" id="Phobius"/>
    </source>
</evidence>
<dbReference type="PANTHER" id="PTHR21261:SF15">
    <property type="entry name" value="BEATEN PATH IIIA, ISOFORM D-RELATED"/>
    <property type="match status" value="1"/>
</dbReference>
<keyword evidence="1" id="KW-1133">Transmembrane helix</keyword>
<feature type="signal peptide" evidence="2">
    <location>
        <begin position="1"/>
        <end position="19"/>
    </location>
</feature>
<name>A0AA38MPZ3_9CUCU</name>
<keyword evidence="2" id="KW-0732">Signal</keyword>
<dbReference type="Gene3D" id="2.60.40.10">
    <property type="entry name" value="Immunoglobulins"/>
    <property type="match status" value="1"/>
</dbReference>
<dbReference type="PROSITE" id="PS50835">
    <property type="entry name" value="IG_LIKE"/>
    <property type="match status" value="1"/>
</dbReference>
<gene>
    <name evidence="4" type="ORF">Zmor_007939</name>
</gene>
<reference evidence="4" key="1">
    <citation type="journal article" date="2023" name="G3 (Bethesda)">
        <title>Whole genome assemblies of Zophobas morio and Tenebrio molitor.</title>
        <authorList>
            <person name="Kaur S."/>
            <person name="Stinson S.A."/>
            <person name="diCenzo G.C."/>
        </authorList>
    </citation>
    <scope>NUCLEOTIDE SEQUENCE</scope>
    <source>
        <strain evidence="4">QUZm001</strain>
    </source>
</reference>
<dbReference type="SUPFAM" id="SSF48726">
    <property type="entry name" value="Immunoglobulin"/>
    <property type="match status" value="1"/>
</dbReference>
<keyword evidence="5" id="KW-1185">Reference proteome</keyword>
<proteinExistence type="predicted"/>
<comment type="caution">
    <text evidence="4">The sequence shown here is derived from an EMBL/GenBank/DDBJ whole genome shotgun (WGS) entry which is preliminary data.</text>
</comment>
<protein>
    <recommendedName>
        <fullName evidence="3">Ig-like domain-containing protein</fullName>
    </recommendedName>
</protein>
<evidence type="ECO:0000313" key="5">
    <source>
        <dbReference type="Proteomes" id="UP001168821"/>
    </source>
</evidence>
<keyword evidence="1" id="KW-0812">Transmembrane</keyword>
<dbReference type="InterPro" id="IPR013783">
    <property type="entry name" value="Ig-like_fold"/>
</dbReference>
<accession>A0AA38MPZ3</accession>
<dbReference type="InterPro" id="IPR036179">
    <property type="entry name" value="Ig-like_dom_sf"/>
</dbReference>